<evidence type="ECO:0000313" key="1">
    <source>
        <dbReference type="EMBL" id="KAI4368388.1"/>
    </source>
</evidence>
<sequence length="129" mass="14118">MFKHDEATKGHGNATYGSHNSLLTVMQSSESSGVGNKPGNAARNESNGREELVRVGGKELPTRRVGIESSVSYSRVESCNGKDNIRKVDVMSPSEHLKSSEEMASIFARRLDALKRHIPTSTTTESLYH</sequence>
<reference evidence="2" key="1">
    <citation type="journal article" date="2023" name="Front. Plant Sci.">
        <title>Chromosomal-level genome assembly of Melastoma candidum provides insights into trichome evolution.</title>
        <authorList>
            <person name="Zhong Y."/>
            <person name="Wu W."/>
            <person name="Sun C."/>
            <person name="Zou P."/>
            <person name="Liu Y."/>
            <person name="Dai S."/>
            <person name="Zhou R."/>
        </authorList>
    </citation>
    <scope>NUCLEOTIDE SEQUENCE [LARGE SCALE GENOMIC DNA]</scope>
</reference>
<protein>
    <submittedName>
        <fullName evidence="1">Uncharacterized protein</fullName>
    </submittedName>
</protein>
<gene>
    <name evidence="1" type="ORF">MLD38_016950</name>
</gene>
<dbReference type="EMBL" id="CM042884">
    <property type="protein sequence ID" value="KAI4368388.1"/>
    <property type="molecule type" value="Genomic_DNA"/>
</dbReference>
<keyword evidence="2" id="KW-1185">Reference proteome</keyword>
<name>A0ACB9QT38_9MYRT</name>
<evidence type="ECO:0000313" key="2">
    <source>
        <dbReference type="Proteomes" id="UP001057402"/>
    </source>
</evidence>
<dbReference type="Proteomes" id="UP001057402">
    <property type="component" value="Chromosome 5"/>
</dbReference>
<proteinExistence type="predicted"/>
<organism evidence="1 2">
    <name type="scientific">Melastoma candidum</name>
    <dbReference type="NCBI Taxonomy" id="119954"/>
    <lineage>
        <taxon>Eukaryota</taxon>
        <taxon>Viridiplantae</taxon>
        <taxon>Streptophyta</taxon>
        <taxon>Embryophyta</taxon>
        <taxon>Tracheophyta</taxon>
        <taxon>Spermatophyta</taxon>
        <taxon>Magnoliopsida</taxon>
        <taxon>eudicotyledons</taxon>
        <taxon>Gunneridae</taxon>
        <taxon>Pentapetalae</taxon>
        <taxon>rosids</taxon>
        <taxon>malvids</taxon>
        <taxon>Myrtales</taxon>
        <taxon>Melastomataceae</taxon>
        <taxon>Melastomatoideae</taxon>
        <taxon>Melastomateae</taxon>
        <taxon>Melastoma</taxon>
    </lineage>
</organism>
<accession>A0ACB9QT38</accession>
<comment type="caution">
    <text evidence="1">The sequence shown here is derived from an EMBL/GenBank/DDBJ whole genome shotgun (WGS) entry which is preliminary data.</text>
</comment>